<evidence type="ECO:0000313" key="10">
    <source>
        <dbReference type="EMBL" id="RRQ22387.1"/>
    </source>
</evidence>
<feature type="binding site" evidence="7">
    <location>
        <position position="17"/>
    </location>
    <ligand>
        <name>tRNA</name>
        <dbReference type="ChEBI" id="CHEBI:17843"/>
    </ligand>
</feature>
<dbReference type="PROSITE" id="PS01196">
    <property type="entry name" value="PEPT_TRNA_HYDROL_2"/>
    <property type="match status" value="1"/>
</dbReference>
<comment type="caution">
    <text evidence="10">The sequence shown here is derived from an EMBL/GenBank/DDBJ whole genome shotgun (WGS) entry which is preliminary data.</text>
</comment>
<dbReference type="Proteomes" id="UP000287798">
    <property type="component" value="Unassembled WGS sequence"/>
</dbReference>
<dbReference type="GO" id="GO:0005737">
    <property type="term" value="C:cytoplasm"/>
    <property type="evidence" value="ECO:0007669"/>
    <property type="project" value="UniProtKB-SubCell"/>
</dbReference>
<accession>A0A426QL11</accession>
<comment type="subcellular location">
    <subcellularLocation>
        <location evidence="7">Cytoplasm</location>
    </subcellularLocation>
</comment>
<keyword evidence="4 7" id="KW-0694">RNA-binding</keyword>
<comment type="catalytic activity">
    <reaction evidence="7 8">
        <text>an N-acyl-L-alpha-aminoacyl-tRNA + H2O = an N-acyl-L-amino acid + a tRNA + H(+)</text>
        <dbReference type="Rhea" id="RHEA:54448"/>
        <dbReference type="Rhea" id="RHEA-COMP:10123"/>
        <dbReference type="Rhea" id="RHEA-COMP:13883"/>
        <dbReference type="ChEBI" id="CHEBI:15377"/>
        <dbReference type="ChEBI" id="CHEBI:15378"/>
        <dbReference type="ChEBI" id="CHEBI:59874"/>
        <dbReference type="ChEBI" id="CHEBI:78442"/>
        <dbReference type="ChEBI" id="CHEBI:138191"/>
        <dbReference type="EC" id="3.1.1.29"/>
    </reaction>
</comment>
<dbReference type="GO" id="GO:0004045">
    <property type="term" value="F:peptidyl-tRNA hydrolase activity"/>
    <property type="evidence" value="ECO:0007669"/>
    <property type="project" value="UniProtKB-UniRule"/>
</dbReference>
<dbReference type="InterPro" id="IPR036416">
    <property type="entry name" value="Pept_tRNA_hydro_sf"/>
</dbReference>
<dbReference type="GO" id="GO:0072344">
    <property type="term" value="P:rescue of stalled ribosome"/>
    <property type="evidence" value="ECO:0007669"/>
    <property type="project" value="UniProtKB-UniRule"/>
</dbReference>
<keyword evidence="7" id="KW-0963">Cytoplasm</keyword>
<evidence type="ECO:0000313" key="11">
    <source>
        <dbReference type="Proteomes" id="UP000287798"/>
    </source>
</evidence>
<dbReference type="CDD" id="cd00462">
    <property type="entry name" value="PTH"/>
    <property type="match status" value="1"/>
</dbReference>
<dbReference type="FunFam" id="3.40.50.1470:FF:000001">
    <property type="entry name" value="Peptidyl-tRNA hydrolase"/>
    <property type="match status" value="1"/>
</dbReference>
<dbReference type="GO" id="GO:0000049">
    <property type="term" value="F:tRNA binding"/>
    <property type="evidence" value="ECO:0007669"/>
    <property type="project" value="UniProtKB-UniRule"/>
</dbReference>
<dbReference type="RefSeq" id="WP_125181729.1">
    <property type="nucleotide sequence ID" value="NZ_QZMU01000001.1"/>
</dbReference>
<sequence>MSAVALIVGLGNPGAKYDQTRHNAGFWFLDGLARRFHCTLNPENRFHGEAGRCDIDDVDCRLLRPTTYMNRSGQSVAALAGFFKIPPEAILVVHDELDLEPGTVRLKRGGGHGGHNGLRDITSALGSKEFLRLRVGIGHPGHRDDVVNYVLNRPSAEDRIAIDAAIESALLQVPAIVRGDHEAAMNALHRRPERNGDTAINS</sequence>
<evidence type="ECO:0000256" key="9">
    <source>
        <dbReference type="RuleBase" id="RU004320"/>
    </source>
</evidence>
<comment type="function">
    <text evidence="7">Catalyzes the release of premature peptidyl moieties from peptidyl-tRNA molecules trapped in stalled 50S ribosomal subunits, and thus maintains levels of free tRNAs and 50S ribosomes.</text>
</comment>
<feature type="binding site" evidence="7">
    <location>
        <position position="70"/>
    </location>
    <ligand>
        <name>tRNA</name>
        <dbReference type="ChEBI" id="CHEBI:17843"/>
    </ligand>
</feature>
<evidence type="ECO:0000256" key="7">
    <source>
        <dbReference type="HAMAP-Rule" id="MF_00083"/>
    </source>
</evidence>
<comment type="subunit">
    <text evidence="7">Monomer.</text>
</comment>
<evidence type="ECO:0000256" key="5">
    <source>
        <dbReference type="ARBA" id="ARBA00038063"/>
    </source>
</evidence>
<keyword evidence="11" id="KW-1185">Reference proteome</keyword>
<organism evidence="10 11">
    <name type="scientific">Thiohalobacter thiocyanaticus</name>
    <dbReference type="NCBI Taxonomy" id="585455"/>
    <lineage>
        <taxon>Bacteria</taxon>
        <taxon>Pseudomonadati</taxon>
        <taxon>Pseudomonadota</taxon>
        <taxon>Gammaproteobacteria</taxon>
        <taxon>Thiohalobacterales</taxon>
        <taxon>Thiohalobacteraceae</taxon>
        <taxon>Thiohalobacter</taxon>
    </lineage>
</organism>
<keyword evidence="3 7" id="KW-0378">Hydrolase</keyword>
<dbReference type="EC" id="3.1.1.29" evidence="1 7"/>
<reference evidence="10 11" key="1">
    <citation type="journal article" date="2010" name="Int. J. Syst. Evol. Microbiol.">
        <title>Thiohalobacter thiocyanaticus gen. nov., sp. nov., a moderately halophilic, sulfur-oxidizing gammaproteobacterium from hypersaline lakes, that utilizes thiocyanate.</title>
        <authorList>
            <person name="Sorokin D.Y."/>
            <person name="Kovaleva O.L."/>
            <person name="Tourova T.P."/>
            <person name="Muyzer G."/>
        </authorList>
    </citation>
    <scope>NUCLEOTIDE SEQUENCE [LARGE SCALE GENOMIC DNA]</scope>
    <source>
        <strain evidence="10 11">Hrh1</strain>
    </source>
</reference>
<feature type="site" description="Discriminates between blocked and unblocked aminoacyl-tRNA" evidence="7">
    <location>
        <position position="12"/>
    </location>
</feature>
<dbReference type="InterPro" id="IPR001328">
    <property type="entry name" value="Pept_tRNA_hydro"/>
</dbReference>
<feature type="active site" description="Proton acceptor" evidence="7">
    <location>
        <position position="22"/>
    </location>
</feature>
<dbReference type="EMBL" id="QZMU01000001">
    <property type="protein sequence ID" value="RRQ22387.1"/>
    <property type="molecule type" value="Genomic_DNA"/>
</dbReference>
<dbReference type="HAMAP" id="MF_00083">
    <property type="entry name" value="Pept_tRNA_hydro_bact"/>
    <property type="match status" value="1"/>
</dbReference>
<feature type="site" description="Stabilizes the basic form of H active site to accept a proton" evidence="7">
    <location>
        <position position="95"/>
    </location>
</feature>
<comment type="function">
    <text evidence="7">Hydrolyzes ribosome-free peptidyl-tRNAs (with 1 or more amino acids incorporated), which drop off the ribosome during protein synthesis, or as a result of ribosome stalling.</text>
</comment>
<dbReference type="AlphaFoldDB" id="A0A426QL11"/>
<dbReference type="SUPFAM" id="SSF53178">
    <property type="entry name" value="Peptidyl-tRNA hydrolase-like"/>
    <property type="match status" value="1"/>
</dbReference>
<dbReference type="Gene3D" id="3.40.50.1470">
    <property type="entry name" value="Peptidyl-tRNA hydrolase"/>
    <property type="match status" value="1"/>
</dbReference>
<dbReference type="PANTHER" id="PTHR17224">
    <property type="entry name" value="PEPTIDYL-TRNA HYDROLASE"/>
    <property type="match status" value="1"/>
</dbReference>
<evidence type="ECO:0000256" key="6">
    <source>
        <dbReference type="ARBA" id="ARBA00050038"/>
    </source>
</evidence>
<gene>
    <name evidence="7" type="primary">pth</name>
    <name evidence="10" type="ORF">D6C00_10775</name>
</gene>
<feature type="binding site" evidence="7">
    <location>
        <position position="116"/>
    </location>
    <ligand>
        <name>tRNA</name>
        <dbReference type="ChEBI" id="CHEBI:17843"/>
    </ligand>
</feature>
<dbReference type="OrthoDB" id="9800507at2"/>
<dbReference type="NCBIfam" id="TIGR00447">
    <property type="entry name" value="pth"/>
    <property type="match status" value="1"/>
</dbReference>
<dbReference type="PANTHER" id="PTHR17224:SF1">
    <property type="entry name" value="PEPTIDYL-TRNA HYDROLASE"/>
    <property type="match status" value="1"/>
</dbReference>
<evidence type="ECO:0000256" key="1">
    <source>
        <dbReference type="ARBA" id="ARBA00013260"/>
    </source>
</evidence>
<proteinExistence type="inferred from homology"/>
<name>A0A426QL11_9GAMM</name>
<evidence type="ECO:0000256" key="3">
    <source>
        <dbReference type="ARBA" id="ARBA00022801"/>
    </source>
</evidence>
<evidence type="ECO:0000256" key="8">
    <source>
        <dbReference type="RuleBase" id="RU000673"/>
    </source>
</evidence>
<comment type="similarity">
    <text evidence="5 7 9">Belongs to the PTH family.</text>
</comment>
<feature type="binding site" evidence="7">
    <location>
        <position position="68"/>
    </location>
    <ligand>
        <name>tRNA</name>
        <dbReference type="ChEBI" id="CHEBI:17843"/>
    </ligand>
</feature>
<evidence type="ECO:0000256" key="4">
    <source>
        <dbReference type="ARBA" id="ARBA00022884"/>
    </source>
</evidence>
<keyword evidence="2 7" id="KW-0820">tRNA-binding</keyword>
<dbReference type="GO" id="GO:0006515">
    <property type="term" value="P:protein quality control for misfolded or incompletely synthesized proteins"/>
    <property type="evidence" value="ECO:0007669"/>
    <property type="project" value="UniProtKB-UniRule"/>
</dbReference>
<dbReference type="InterPro" id="IPR018171">
    <property type="entry name" value="Pept_tRNA_hydro_CS"/>
</dbReference>
<dbReference type="Pfam" id="PF01195">
    <property type="entry name" value="Pept_tRNA_hydro"/>
    <property type="match status" value="1"/>
</dbReference>
<evidence type="ECO:0000256" key="2">
    <source>
        <dbReference type="ARBA" id="ARBA00022555"/>
    </source>
</evidence>
<dbReference type="PROSITE" id="PS01195">
    <property type="entry name" value="PEPT_TRNA_HYDROL_1"/>
    <property type="match status" value="1"/>
</dbReference>
<protein>
    <recommendedName>
        <fullName evidence="6 7">Peptidyl-tRNA hydrolase</fullName>
        <shortName evidence="7">Pth</shortName>
        <ecNumber evidence="1 7">3.1.1.29</ecNumber>
    </recommendedName>
</protein>